<feature type="transmembrane region" description="Helical" evidence="1">
    <location>
        <begin position="153"/>
        <end position="171"/>
    </location>
</feature>
<dbReference type="Gene3D" id="1.20.144.10">
    <property type="entry name" value="Phosphatidic acid phosphatase type 2/haloperoxidase"/>
    <property type="match status" value="1"/>
</dbReference>
<dbReference type="Proteomes" id="UP000535276">
    <property type="component" value="Unassembled WGS sequence"/>
</dbReference>
<name>A0A7Z0DVE2_RHILE</name>
<evidence type="ECO:0000313" key="4">
    <source>
        <dbReference type="Proteomes" id="UP000535276"/>
    </source>
</evidence>
<comment type="caution">
    <text evidence="3">The sequence shown here is derived from an EMBL/GenBank/DDBJ whole genome shotgun (WGS) entry which is preliminary data.</text>
</comment>
<proteinExistence type="predicted"/>
<sequence>MQMYELDAFLTHAINSLAGNNAAIDFLMIWVSAIGVPLMVLAVAGQWWRQGDRDHTRHVLVATGLSFLLGLAVNQLILLLVHRIRPYDAGVSYLLIAPSADPSFPSDHATATFAIAAAFLMHGMRRLGIWFFAAALLVTVSRVYIGTHYVSDVLGGALTGIIAAIAVRAFYLEGTRFDRLITRIL</sequence>
<keyword evidence="1" id="KW-0812">Transmembrane</keyword>
<dbReference type="GO" id="GO:0050380">
    <property type="term" value="F:undecaprenyl-diphosphatase activity"/>
    <property type="evidence" value="ECO:0007669"/>
    <property type="project" value="UniProtKB-EC"/>
</dbReference>
<dbReference type="InterPro" id="IPR036938">
    <property type="entry name" value="PAP2/HPO_sf"/>
</dbReference>
<dbReference type="PANTHER" id="PTHR14969:SF13">
    <property type="entry name" value="AT30094P"/>
    <property type="match status" value="1"/>
</dbReference>
<protein>
    <submittedName>
        <fullName evidence="3">Undecaprenyl-diphosphatase</fullName>
        <ecNumber evidence="3">3.6.1.27</ecNumber>
    </submittedName>
</protein>
<reference evidence="3 4" key="1">
    <citation type="submission" date="2020-07" db="EMBL/GenBank/DDBJ databases">
        <title>Genomic Encyclopedia of Type Strains, Phase IV (KMG-V): Genome sequencing to study the core and pangenomes of soil and plant-associated prokaryotes.</title>
        <authorList>
            <person name="Whitman W."/>
        </authorList>
    </citation>
    <scope>NUCLEOTIDE SEQUENCE [LARGE SCALE GENOMIC DNA]</scope>
    <source>
        <strain evidence="3 4">SEMIA 4052</strain>
    </source>
</reference>
<keyword evidence="3" id="KW-0378">Hydrolase</keyword>
<dbReference type="EC" id="3.6.1.27" evidence="3"/>
<dbReference type="Pfam" id="PF01569">
    <property type="entry name" value="PAP2"/>
    <property type="match status" value="1"/>
</dbReference>
<accession>A0A7Z0DVE2</accession>
<organism evidence="3 4">
    <name type="scientific">Rhizobium leguminosarum</name>
    <dbReference type="NCBI Taxonomy" id="384"/>
    <lineage>
        <taxon>Bacteria</taxon>
        <taxon>Pseudomonadati</taxon>
        <taxon>Pseudomonadota</taxon>
        <taxon>Alphaproteobacteria</taxon>
        <taxon>Hyphomicrobiales</taxon>
        <taxon>Rhizobiaceae</taxon>
        <taxon>Rhizobium/Agrobacterium group</taxon>
        <taxon>Rhizobium</taxon>
    </lineage>
</organism>
<dbReference type="SUPFAM" id="SSF48317">
    <property type="entry name" value="Acid phosphatase/Vanadium-dependent haloperoxidase"/>
    <property type="match status" value="1"/>
</dbReference>
<dbReference type="SMART" id="SM00014">
    <property type="entry name" value="acidPPc"/>
    <property type="match status" value="1"/>
</dbReference>
<dbReference type="InterPro" id="IPR000326">
    <property type="entry name" value="PAP2/HPO"/>
</dbReference>
<feature type="domain" description="Phosphatidic acid phosphatase type 2/haloperoxidase" evidence="2">
    <location>
        <begin position="59"/>
        <end position="168"/>
    </location>
</feature>
<dbReference type="AlphaFoldDB" id="A0A7Z0DVE2"/>
<keyword evidence="1" id="KW-0472">Membrane</keyword>
<feature type="transmembrane region" description="Helical" evidence="1">
    <location>
        <begin position="127"/>
        <end position="147"/>
    </location>
</feature>
<keyword evidence="1" id="KW-1133">Transmembrane helix</keyword>
<evidence type="ECO:0000259" key="2">
    <source>
        <dbReference type="SMART" id="SM00014"/>
    </source>
</evidence>
<gene>
    <name evidence="3" type="ORF">GGI64_001057</name>
</gene>
<evidence type="ECO:0000256" key="1">
    <source>
        <dbReference type="SAM" id="Phobius"/>
    </source>
</evidence>
<feature type="transmembrane region" description="Helical" evidence="1">
    <location>
        <begin position="27"/>
        <end position="48"/>
    </location>
</feature>
<dbReference type="PANTHER" id="PTHR14969">
    <property type="entry name" value="SPHINGOSINE-1-PHOSPHATE PHOSPHOHYDROLASE"/>
    <property type="match status" value="1"/>
</dbReference>
<evidence type="ECO:0000313" key="3">
    <source>
        <dbReference type="EMBL" id="NYJ10038.1"/>
    </source>
</evidence>
<dbReference type="EMBL" id="JACBZV010000001">
    <property type="protein sequence ID" value="NYJ10038.1"/>
    <property type="molecule type" value="Genomic_DNA"/>
</dbReference>
<feature type="transmembrane region" description="Helical" evidence="1">
    <location>
        <begin position="60"/>
        <end position="82"/>
    </location>
</feature>